<keyword evidence="5 7" id="KW-0472">Membrane</keyword>
<feature type="transmembrane region" description="Helical" evidence="7">
    <location>
        <begin position="224"/>
        <end position="244"/>
    </location>
</feature>
<evidence type="ECO:0000256" key="6">
    <source>
        <dbReference type="RuleBase" id="RU000320"/>
    </source>
</evidence>
<evidence type="ECO:0000256" key="4">
    <source>
        <dbReference type="ARBA" id="ARBA00022989"/>
    </source>
</evidence>
<evidence type="ECO:0000259" key="8">
    <source>
        <dbReference type="Pfam" id="PF00361"/>
    </source>
</evidence>
<feature type="transmembrane region" description="Helical" evidence="7">
    <location>
        <begin position="464"/>
        <end position="486"/>
    </location>
</feature>
<dbReference type="PANTHER" id="PTHR43373">
    <property type="entry name" value="NA(+)/H(+) ANTIPORTER SUBUNIT"/>
    <property type="match status" value="1"/>
</dbReference>
<feature type="transmembrane region" description="Helical" evidence="7">
    <location>
        <begin position="195"/>
        <end position="212"/>
    </location>
</feature>
<reference evidence="10 11" key="1">
    <citation type="submission" date="2018-06" db="EMBL/GenBank/DDBJ databases">
        <title>Genomic Encyclopedia of Type Strains, Phase I: the one thousand microbial genomes (KMG-I) project.</title>
        <authorList>
            <person name="Kyrpides N."/>
        </authorList>
    </citation>
    <scope>NUCLEOTIDE SEQUENCE [LARGE SCALE GENOMIC DNA]</scope>
    <source>
        <strain evidence="10 11">DSM 19573</strain>
    </source>
</reference>
<feature type="transmembrane region" description="Helical" evidence="7">
    <location>
        <begin position="70"/>
        <end position="89"/>
    </location>
</feature>
<keyword evidence="3 6" id="KW-0812">Transmembrane</keyword>
<feature type="transmembrane region" description="Helical" evidence="7">
    <location>
        <begin position="360"/>
        <end position="379"/>
    </location>
</feature>
<comment type="subcellular location">
    <subcellularLocation>
        <location evidence="1">Endomembrane system</location>
        <topology evidence="1">Multi-pass membrane protein</topology>
    </subcellularLocation>
    <subcellularLocation>
        <location evidence="6">Membrane</location>
        <topology evidence="6">Multi-pass membrane protein</topology>
    </subcellularLocation>
</comment>
<dbReference type="InterPro" id="IPR050616">
    <property type="entry name" value="CPA3_Na-H_Antiporter_A"/>
</dbReference>
<name>A0A318XMP1_9FIRM</name>
<keyword evidence="11" id="KW-1185">Reference proteome</keyword>
<dbReference type="Pfam" id="PF00662">
    <property type="entry name" value="Proton_antipo_N"/>
    <property type="match status" value="1"/>
</dbReference>
<comment type="similarity">
    <text evidence="2">Belongs to the CPA3 antiporters (TC 2.A.63) subunit A family.</text>
</comment>
<dbReference type="PRINTS" id="PR01434">
    <property type="entry name" value="NADHDHGNASE5"/>
</dbReference>
<feature type="domain" description="NADH-Ubiquinone oxidoreductase (complex I) chain 5 N-terminal" evidence="9">
    <location>
        <begin position="127"/>
        <end position="161"/>
    </location>
</feature>
<evidence type="ECO:0000256" key="5">
    <source>
        <dbReference type="ARBA" id="ARBA00023136"/>
    </source>
</evidence>
<keyword evidence="4 7" id="KW-1133">Transmembrane helix</keyword>
<feature type="transmembrane region" description="Helical" evidence="7">
    <location>
        <begin position="293"/>
        <end position="311"/>
    </location>
</feature>
<dbReference type="GO" id="GO:0016020">
    <property type="term" value="C:membrane"/>
    <property type="evidence" value="ECO:0007669"/>
    <property type="project" value="UniProtKB-SubCell"/>
</dbReference>
<feature type="transmembrane region" description="Helical" evidence="7">
    <location>
        <begin position="30"/>
        <end position="50"/>
    </location>
</feature>
<evidence type="ECO:0000313" key="11">
    <source>
        <dbReference type="Proteomes" id="UP000248132"/>
    </source>
</evidence>
<feature type="transmembrane region" description="Helical" evidence="7">
    <location>
        <begin position="331"/>
        <end position="353"/>
    </location>
</feature>
<gene>
    <name evidence="10" type="ORF">LY28_02330</name>
</gene>
<feature type="transmembrane region" description="Helical" evidence="7">
    <location>
        <begin position="132"/>
        <end position="153"/>
    </location>
</feature>
<feature type="transmembrane region" description="Helical" evidence="7">
    <location>
        <begin position="173"/>
        <end position="189"/>
    </location>
</feature>
<feature type="transmembrane region" description="Helical" evidence="7">
    <location>
        <begin position="562"/>
        <end position="586"/>
    </location>
</feature>
<dbReference type="OrthoDB" id="9807568at2"/>
<feature type="transmembrane region" description="Helical" evidence="7">
    <location>
        <begin position="6"/>
        <end position="23"/>
    </location>
</feature>
<dbReference type="RefSeq" id="WP_110462352.1">
    <property type="nucleotide sequence ID" value="NZ_QKMR01000013.1"/>
</dbReference>
<evidence type="ECO:0000256" key="3">
    <source>
        <dbReference type="ARBA" id="ARBA00022692"/>
    </source>
</evidence>
<protein>
    <submittedName>
        <fullName evidence="10">Ech hydrogenase subunit A</fullName>
    </submittedName>
</protein>
<dbReference type="PANTHER" id="PTHR43373:SF1">
    <property type="entry name" value="NA(+)_H(+) ANTIPORTER SUBUNIT A"/>
    <property type="match status" value="1"/>
</dbReference>
<feature type="transmembrane region" description="Helical" evidence="7">
    <location>
        <begin position="96"/>
        <end position="112"/>
    </location>
</feature>
<dbReference type="Proteomes" id="UP000248132">
    <property type="component" value="Unassembled WGS sequence"/>
</dbReference>
<evidence type="ECO:0000256" key="2">
    <source>
        <dbReference type="ARBA" id="ARBA00008483"/>
    </source>
</evidence>
<dbReference type="InterPro" id="IPR001516">
    <property type="entry name" value="Proton_antipo_N"/>
</dbReference>
<feature type="domain" description="NADH:quinone oxidoreductase/Mrp antiporter transmembrane" evidence="8">
    <location>
        <begin position="191"/>
        <end position="475"/>
    </location>
</feature>
<dbReference type="GO" id="GO:0012505">
    <property type="term" value="C:endomembrane system"/>
    <property type="evidence" value="ECO:0007669"/>
    <property type="project" value="UniProtKB-SubCell"/>
</dbReference>
<dbReference type="AlphaFoldDB" id="A0A318XMP1"/>
<evidence type="ECO:0000259" key="9">
    <source>
        <dbReference type="Pfam" id="PF00662"/>
    </source>
</evidence>
<organism evidence="10 11">
    <name type="scientific">Ruminiclostridium sufflavum DSM 19573</name>
    <dbReference type="NCBI Taxonomy" id="1121337"/>
    <lineage>
        <taxon>Bacteria</taxon>
        <taxon>Bacillati</taxon>
        <taxon>Bacillota</taxon>
        <taxon>Clostridia</taxon>
        <taxon>Eubacteriales</taxon>
        <taxon>Oscillospiraceae</taxon>
        <taxon>Ruminiclostridium</taxon>
    </lineage>
</organism>
<dbReference type="Pfam" id="PF00361">
    <property type="entry name" value="Proton_antipo_M"/>
    <property type="match status" value="1"/>
</dbReference>
<dbReference type="EMBL" id="QKMR01000013">
    <property type="protein sequence ID" value="PYG87192.1"/>
    <property type="molecule type" value="Genomic_DNA"/>
</dbReference>
<evidence type="ECO:0000313" key="10">
    <source>
        <dbReference type="EMBL" id="PYG87192.1"/>
    </source>
</evidence>
<feature type="transmembrane region" description="Helical" evidence="7">
    <location>
        <begin position="426"/>
        <end position="444"/>
    </location>
</feature>
<feature type="transmembrane region" description="Helical" evidence="7">
    <location>
        <begin position="507"/>
        <end position="527"/>
    </location>
</feature>
<proteinExistence type="inferred from homology"/>
<dbReference type="InterPro" id="IPR001750">
    <property type="entry name" value="ND/Mrp_TM"/>
</dbReference>
<feature type="transmembrane region" description="Helical" evidence="7">
    <location>
        <begin position="264"/>
        <end position="281"/>
    </location>
</feature>
<sequence>MDWYLLLAAILLPALSAALCFIIKNQKVRIAIVSISTLILFAVAYGFIVLLLRAPEGKLVYQFNESTLEVVSWIIKGLDLVLFSYIAYVGIKHKKAIVVVLCILQVIPWALFEVFGVFGKVFEPEDAFVIDHLSLIMIMLVSIIGPIITFFALGYMKEHEHHLKLTVSRQPRFFMILFVFLGAMNALVMTDNLSWMYFFWEITTLCSFLLISHDGTEIAIKNGLRALWINSVGGVAFIFAIILVNSSLGTLSIQAISESGMEGAFTGLLPIALGLLCIAGFTKSAQFPFQSWLLGAMVAPTPVSALLHSSTMVKAGVYLVVRISPAFSGTILGQLVAISGGFTFAIASAIAISQSNGKKVLAYSTIANLGLVICCAGIGTRTSIAAAILLMIFHAVSKGLLFLCVGTIEQGIGSRDIEDMQGLFKIMPFTTVITVIGMISMMLPPFGVLITKWMAIETAVDQPLVLLLIILGSALTVVFWGKWIGIILTMSYKPKFHIEKLTFSMEAALTTLIVFVMAASIGIVPLYNTLVKPQVVSFVMQDKGSLVGEGMGIWLRNMDKTVYGGFASIVFFIIVLLLMVAIPFFAHRLKPARLKPPYLCGDNASDDMRGLEFISPGDKIENVVVRNYYMQNVFGEDKLTTGANIIAGAIVLIILGVVIGL</sequence>
<evidence type="ECO:0000256" key="7">
    <source>
        <dbReference type="SAM" id="Phobius"/>
    </source>
</evidence>
<accession>A0A318XMP1</accession>
<feature type="transmembrane region" description="Helical" evidence="7">
    <location>
        <begin position="639"/>
        <end position="659"/>
    </location>
</feature>
<comment type="caution">
    <text evidence="10">The sequence shown here is derived from an EMBL/GenBank/DDBJ whole genome shotgun (WGS) entry which is preliminary data.</text>
</comment>
<feature type="transmembrane region" description="Helical" evidence="7">
    <location>
        <begin position="385"/>
        <end position="405"/>
    </location>
</feature>
<evidence type="ECO:0000256" key="1">
    <source>
        <dbReference type="ARBA" id="ARBA00004127"/>
    </source>
</evidence>